<dbReference type="GO" id="GO:0010497">
    <property type="term" value="P:plasmodesmata-mediated intercellular transport"/>
    <property type="evidence" value="ECO:0007669"/>
    <property type="project" value="UniProtKB-ARBA"/>
</dbReference>
<comment type="caution">
    <text evidence="17">The sequence shown here is derived from an EMBL/GenBank/DDBJ whole genome shotgun (WGS) entry which is preliminary data.</text>
</comment>
<keyword evidence="8" id="KW-0732">Signal</keyword>
<gene>
    <name evidence="17" type="ORF">WN944_019323</name>
</gene>
<evidence type="ECO:0000256" key="10">
    <source>
        <dbReference type="ARBA" id="ARBA00023157"/>
    </source>
</evidence>
<dbReference type="Gene3D" id="3.30.470.160">
    <property type="entry name" value="Inositol polyphosphate kinase"/>
    <property type="match status" value="1"/>
</dbReference>
<proteinExistence type="inferred from homology"/>
<dbReference type="InterPro" id="IPR014710">
    <property type="entry name" value="RmlC-like_jellyroll"/>
</dbReference>
<evidence type="ECO:0000256" key="4">
    <source>
        <dbReference type="ARBA" id="ARBA00022523"/>
    </source>
</evidence>
<evidence type="ECO:0000313" key="18">
    <source>
        <dbReference type="Proteomes" id="UP001428341"/>
    </source>
</evidence>
<dbReference type="PROSITE" id="PS00725">
    <property type="entry name" value="GERMIN"/>
    <property type="match status" value="1"/>
</dbReference>
<keyword evidence="10 15" id="KW-1015">Disulfide bond</keyword>
<dbReference type="SUPFAM" id="SSF56104">
    <property type="entry name" value="SAICAR synthase-like"/>
    <property type="match status" value="1"/>
</dbReference>
<dbReference type="CDD" id="cd02241">
    <property type="entry name" value="cupin_OxOx"/>
    <property type="match status" value="1"/>
</dbReference>
<dbReference type="GO" id="GO:0030145">
    <property type="term" value="F:manganese ion binding"/>
    <property type="evidence" value="ECO:0007669"/>
    <property type="project" value="InterPro"/>
</dbReference>
<feature type="disulfide bond" evidence="15">
    <location>
        <begin position="264"/>
        <end position="281"/>
    </location>
</feature>
<comment type="subcellular location">
    <subcellularLocation>
        <location evidence="1">Secreted</location>
        <location evidence="1">Extracellular space</location>
        <location evidence="1">Apoplast</location>
    </subcellularLocation>
</comment>
<dbReference type="Proteomes" id="UP001428341">
    <property type="component" value="Unassembled WGS sequence"/>
</dbReference>
<dbReference type="GO" id="GO:0048046">
    <property type="term" value="C:apoplast"/>
    <property type="evidence" value="ECO:0007669"/>
    <property type="project" value="UniProtKB-SubCell"/>
</dbReference>
<evidence type="ECO:0000313" key="17">
    <source>
        <dbReference type="EMBL" id="KAK9187924.1"/>
    </source>
</evidence>
<comment type="similarity">
    <text evidence="2">Belongs to the inositol phosphokinase (IPK) family.</text>
</comment>
<dbReference type="PANTHER" id="PTHR31238">
    <property type="entry name" value="GERMIN-LIKE PROTEIN SUBFAMILY 3 MEMBER 3"/>
    <property type="match status" value="1"/>
</dbReference>
<dbReference type="InterPro" id="IPR019780">
    <property type="entry name" value="Germin_Mn-BS"/>
</dbReference>
<evidence type="ECO:0000256" key="12">
    <source>
        <dbReference type="ARBA" id="ARBA00023211"/>
    </source>
</evidence>
<dbReference type="InterPro" id="IPR011051">
    <property type="entry name" value="RmlC_Cupin_sf"/>
</dbReference>
<feature type="binding site" evidence="14">
    <location>
        <position position="389"/>
    </location>
    <ligand>
        <name>Mn(2+)</name>
        <dbReference type="ChEBI" id="CHEBI:29035"/>
    </ligand>
</feature>
<evidence type="ECO:0000256" key="15">
    <source>
        <dbReference type="PIRSR" id="PIRSR601929-3"/>
    </source>
</evidence>
<dbReference type="PRINTS" id="PR00325">
    <property type="entry name" value="GERMIN"/>
</dbReference>
<dbReference type="SMART" id="SM00835">
    <property type="entry name" value="Cupin_1"/>
    <property type="match status" value="1"/>
</dbReference>
<keyword evidence="12 13" id="KW-0464">Manganese</keyword>
<evidence type="ECO:0000256" key="7">
    <source>
        <dbReference type="ARBA" id="ARBA00022723"/>
    </source>
</evidence>
<sequence>MLKVPDHQVAGHKAGKGKLGPLVDDSGCFYKPYQCDDRGSKEVAFYTSFSSNTKIPAHIRRFFPVFYGTKLVEASDGSGLSPHIVLQDLVSNRNNPSIMDIKIGARTWYPQASDDYIERCFQKDRETTTSLLGFRISGLQIYENKESGFWKPVKKLVQAFNVEDVQLVLRKFVSSNSPTDSNSVPDCSFAPSVYGGSSGILAQLLELKEWFEDQTIYNLNSCSVLMVYEKESLLKGTSPGAEIKLVDFAHVIEGTDFDNLQDICPTDTTKKQTIFINGLPCKSPDRIFASDFKSTKLRDAGDTDKFPYSSLTLVTAADFPGLNTLGLSIARTDLDVDGMVMPHTHPRASEMLFVFKGVVIAGFVDTNRQVFQVMLKAGEVCVFPRGLLHFGFNVGYEFATVFSVLNSQNPGVVSISDAAFSDFDTIDDLVRKFISVSALDDKSIRNVTLSR</sequence>
<evidence type="ECO:0000256" key="5">
    <source>
        <dbReference type="ARBA" id="ARBA00022525"/>
    </source>
</evidence>
<keyword evidence="7 13" id="KW-0479">Metal-binding</keyword>
<evidence type="ECO:0000256" key="1">
    <source>
        <dbReference type="ARBA" id="ARBA00004271"/>
    </source>
</evidence>
<dbReference type="Gene3D" id="2.60.120.10">
    <property type="entry name" value="Jelly Rolls"/>
    <property type="match status" value="1"/>
</dbReference>
<evidence type="ECO:0000256" key="11">
    <source>
        <dbReference type="ARBA" id="ARBA00023180"/>
    </source>
</evidence>
<comment type="similarity">
    <text evidence="3">Belongs to the germin family.</text>
</comment>
<feature type="binding site" evidence="13">
    <location>
        <position position="345"/>
    </location>
    <ligand>
        <name>oxalate</name>
        <dbReference type="ChEBI" id="CHEBI:30623"/>
    </ligand>
</feature>
<evidence type="ECO:0000256" key="2">
    <source>
        <dbReference type="ARBA" id="ARBA00007374"/>
    </source>
</evidence>
<dbReference type="AlphaFoldDB" id="A0AAP0QG97"/>
<protein>
    <recommendedName>
        <fullName evidence="16">Cupin type-1 domain-containing protein</fullName>
    </recommendedName>
</protein>
<dbReference type="InterPro" id="IPR005522">
    <property type="entry name" value="IPK"/>
</dbReference>
<dbReference type="GO" id="GO:2000280">
    <property type="term" value="P:regulation of root development"/>
    <property type="evidence" value="ECO:0007669"/>
    <property type="project" value="UniProtKB-ARBA"/>
</dbReference>
<reference evidence="17 18" key="1">
    <citation type="submission" date="2024-05" db="EMBL/GenBank/DDBJ databases">
        <title>Haplotype-resolved chromosome-level genome assembly of Huyou (Citrus changshanensis).</title>
        <authorList>
            <person name="Miao C."/>
            <person name="Chen W."/>
            <person name="Wu Y."/>
            <person name="Wang L."/>
            <person name="Zhao S."/>
            <person name="Grierson D."/>
            <person name="Xu C."/>
            <person name="Chen K."/>
        </authorList>
    </citation>
    <scope>NUCLEOTIDE SEQUENCE [LARGE SCALE GENOMIC DNA]</scope>
    <source>
        <strain evidence="17">01-14</strain>
        <tissue evidence="17">Leaf</tissue>
    </source>
</reference>
<dbReference type="InterPro" id="IPR038286">
    <property type="entry name" value="IPK_sf"/>
</dbReference>
<feature type="domain" description="Cupin type-1" evidence="16">
    <location>
        <begin position="295"/>
        <end position="431"/>
    </location>
</feature>
<keyword evidence="9" id="KW-0418">Kinase</keyword>
<dbReference type="GO" id="GO:0009506">
    <property type="term" value="C:plasmodesma"/>
    <property type="evidence" value="ECO:0007669"/>
    <property type="project" value="UniProtKB-ARBA"/>
</dbReference>
<dbReference type="FunFam" id="2.60.120.10:FF:000025">
    <property type="entry name" value="germin-like protein subfamily 2 member 1"/>
    <property type="match status" value="1"/>
</dbReference>
<dbReference type="GO" id="GO:0016301">
    <property type="term" value="F:kinase activity"/>
    <property type="evidence" value="ECO:0007669"/>
    <property type="project" value="UniProtKB-KW"/>
</dbReference>
<feature type="binding site" evidence="14">
    <location>
        <position position="345"/>
    </location>
    <ligand>
        <name>Mn(2+)</name>
        <dbReference type="ChEBI" id="CHEBI:29035"/>
    </ligand>
</feature>
<name>A0AAP0QG97_9ROSI</name>
<evidence type="ECO:0000256" key="3">
    <source>
        <dbReference type="ARBA" id="ARBA00007456"/>
    </source>
</evidence>
<keyword evidence="4" id="KW-0052">Apoplast</keyword>
<keyword evidence="18" id="KW-1185">Reference proteome</keyword>
<keyword evidence="11" id="KW-0325">Glycoprotein</keyword>
<dbReference type="GO" id="GO:0032958">
    <property type="term" value="P:inositol phosphate biosynthetic process"/>
    <property type="evidence" value="ECO:0007669"/>
    <property type="project" value="InterPro"/>
</dbReference>
<feature type="binding site" evidence="13">
    <location>
        <position position="350"/>
    </location>
    <ligand>
        <name>oxalate</name>
        <dbReference type="ChEBI" id="CHEBI:30623"/>
    </ligand>
</feature>
<evidence type="ECO:0000256" key="14">
    <source>
        <dbReference type="PIRSR" id="PIRSR601929-2"/>
    </source>
</evidence>
<dbReference type="Pfam" id="PF00190">
    <property type="entry name" value="Cupin_1"/>
    <property type="match status" value="1"/>
</dbReference>
<evidence type="ECO:0000256" key="9">
    <source>
        <dbReference type="ARBA" id="ARBA00022777"/>
    </source>
</evidence>
<dbReference type="SUPFAM" id="SSF51182">
    <property type="entry name" value="RmlC-like cupins"/>
    <property type="match status" value="1"/>
</dbReference>
<keyword evidence="5" id="KW-0964">Secreted</keyword>
<dbReference type="InterPro" id="IPR006045">
    <property type="entry name" value="Cupin_1"/>
</dbReference>
<dbReference type="EMBL" id="JBCGBO010000007">
    <property type="protein sequence ID" value="KAK9187924.1"/>
    <property type="molecule type" value="Genomic_DNA"/>
</dbReference>
<dbReference type="InterPro" id="IPR001929">
    <property type="entry name" value="Germin"/>
</dbReference>
<accession>A0AAP0QG97</accession>
<feature type="binding site" evidence="14">
    <location>
        <position position="343"/>
    </location>
    <ligand>
        <name>Mn(2+)</name>
        <dbReference type="ChEBI" id="CHEBI:29035"/>
    </ligand>
</feature>
<dbReference type="Pfam" id="PF03770">
    <property type="entry name" value="IPK"/>
    <property type="match status" value="1"/>
</dbReference>
<evidence type="ECO:0000256" key="8">
    <source>
        <dbReference type="ARBA" id="ARBA00022729"/>
    </source>
</evidence>
<organism evidence="17 18">
    <name type="scientific">Citrus x changshan-huyou</name>
    <dbReference type="NCBI Taxonomy" id="2935761"/>
    <lineage>
        <taxon>Eukaryota</taxon>
        <taxon>Viridiplantae</taxon>
        <taxon>Streptophyta</taxon>
        <taxon>Embryophyta</taxon>
        <taxon>Tracheophyta</taxon>
        <taxon>Spermatophyta</taxon>
        <taxon>Magnoliopsida</taxon>
        <taxon>eudicotyledons</taxon>
        <taxon>Gunneridae</taxon>
        <taxon>Pentapetalae</taxon>
        <taxon>rosids</taxon>
        <taxon>malvids</taxon>
        <taxon>Sapindales</taxon>
        <taxon>Rutaceae</taxon>
        <taxon>Aurantioideae</taxon>
        <taxon>Citrus</taxon>
    </lineage>
</organism>
<keyword evidence="6" id="KW-0808">Transferase</keyword>
<evidence type="ECO:0000256" key="6">
    <source>
        <dbReference type="ARBA" id="ARBA00022679"/>
    </source>
</evidence>
<evidence type="ECO:0000256" key="13">
    <source>
        <dbReference type="PIRSR" id="PIRSR601929-1"/>
    </source>
</evidence>
<feature type="binding site" evidence="14">
    <location>
        <position position="350"/>
    </location>
    <ligand>
        <name>Mn(2+)</name>
        <dbReference type="ChEBI" id="CHEBI:29035"/>
    </ligand>
</feature>
<evidence type="ECO:0000259" key="16">
    <source>
        <dbReference type="SMART" id="SM00835"/>
    </source>
</evidence>